<dbReference type="GO" id="GO:0019843">
    <property type="term" value="F:rRNA binding"/>
    <property type="evidence" value="ECO:0007669"/>
    <property type="project" value="UniProtKB-UniRule"/>
</dbReference>
<keyword evidence="5" id="KW-0694">RNA-binding</keyword>
<dbReference type="InterPro" id="IPR031310">
    <property type="entry name" value="Ribosomal_uL5_N"/>
</dbReference>
<comment type="similarity">
    <text evidence="1 5 6">Belongs to the universal ribosomal protein uL5 family.</text>
</comment>
<sequence>MENRLYKAYKEKKVHDLKKQLGLENIMQVPRIKKININAGIGSFKDNREASESFVHELAELTGQKPYFRKARLSEAGFKIKKGDIVGYAITLRGSKMWAFLDKLINIVLPRVRDFRGLNRDSFDENGNYSLGIREHVIFPEVNPNATKGIRSLQVTIVMNSYNKEWNTALLENMGFPFKKV</sequence>
<dbReference type="PIRSF" id="PIRSF002161">
    <property type="entry name" value="Ribosomal_L5"/>
    <property type="match status" value="1"/>
</dbReference>
<evidence type="ECO:0000259" key="8">
    <source>
        <dbReference type="Pfam" id="PF00673"/>
    </source>
</evidence>
<dbReference type="NCBIfam" id="NF000585">
    <property type="entry name" value="PRK00010.1"/>
    <property type="match status" value="1"/>
</dbReference>
<gene>
    <name evidence="5" type="primary">rplE</name>
    <name evidence="9" type="ORF">A2W32_03185</name>
</gene>
<accession>A0A1F4UYK2</accession>
<dbReference type="InterPro" id="IPR020930">
    <property type="entry name" value="Ribosomal_uL5_bac-type"/>
</dbReference>
<dbReference type="GO" id="GO:1990904">
    <property type="term" value="C:ribonucleoprotein complex"/>
    <property type="evidence" value="ECO:0007669"/>
    <property type="project" value="UniProtKB-KW"/>
</dbReference>
<dbReference type="InterPro" id="IPR031309">
    <property type="entry name" value="Ribosomal_uL5_C"/>
</dbReference>
<evidence type="ECO:0000313" key="9">
    <source>
        <dbReference type="EMBL" id="OGC50008.1"/>
    </source>
</evidence>
<proteinExistence type="inferred from homology"/>
<evidence type="ECO:0000256" key="2">
    <source>
        <dbReference type="ARBA" id="ARBA00022980"/>
    </source>
</evidence>
<comment type="function">
    <text evidence="5">This is 1 of the proteins that bind and probably mediate the attachment of the 5S RNA into the large ribosomal subunit, where it forms part of the central protuberance. In the 70S ribosome it contacts protein S13 of the 30S subunit (bridge B1b), connecting the 2 subunits; this bridge is implicated in subunit movement. Contacts the P site tRNA; the 5S rRNA and some of its associated proteins might help stabilize positioning of ribosome-bound tRNAs.</text>
</comment>
<keyword evidence="2 5" id="KW-0689">Ribosomal protein</keyword>
<comment type="caution">
    <text evidence="9">The sequence shown here is derived from an EMBL/GenBank/DDBJ whole genome shotgun (WGS) entry which is preliminary data.</text>
</comment>
<dbReference type="STRING" id="1802610.A2W32_03185"/>
<keyword evidence="5" id="KW-0820">tRNA-binding</keyword>
<dbReference type="GO" id="GO:0000049">
    <property type="term" value="F:tRNA binding"/>
    <property type="evidence" value="ECO:0007669"/>
    <property type="project" value="UniProtKB-UniRule"/>
</dbReference>
<evidence type="ECO:0000256" key="5">
    <source>
        <dbReference type="HAMAP-Rule" id="MF_01333"/>
    </source>
</evidence>
<feature type="domain" description="Large ribosomal subunit protein uL5 N-terminal" evidence="7">
    <location>
        <begin position="25"/>
        <end position="81"/>
    </location>
</feature>
<dbReference type="FunFam" id="3.30.1440.10:FF:000001">
    <property type="entry name" value="50S ribosomal protein L5"/>
    <property type="match status" value="1"/>
</dbReference>
<dbReference type="HAMAP" id="MF_01333_B">
    <property type="entry name" value="Ribosomal_uL5_B"/>
    <property type="match status" value="1"/>
</dbReference>
<feature type="domain" description="Large ribosomal subunit protein uL5 C-terminal" evidence="8">
    <location>
        <begin position="86"/>
        <end position="178"/>
    </location>
</feature>
<dbReference type="EMBL" id="MEUT01000041">
    <property type="protein sequence ID" value="OGC50008.1"/>
    <property type="molecule type" value="Genomic_DNA"/>
</dbReference>
<evidence type="ECO:0000256" key="6">
    <source>
        <dbReference type="RuleBase" id="RU003930"/>
    </source>
</evidence>
<evidence type="ECO:0000256" key="3">
    <source>
        <dbReference type="ARBA" id="ARBA00023274"/>
    </source>
</evidence>
<evidence type="ECO:0000256" key="4">
    <source>
        <dbReference type="ARBA" id="ARBA00035245"/>
    </source>
</evidence>
<dbReference type="Gene3D" id="3.30.1440.10">
    <property type="match status" value="1"/>
</dbReference>
<protein>
    <recommendedName>
        <fullName evidence="4 5">Large ribosomal subunit protein uL5</fullName>
    </recommendedName>
</protein>
<keyword evidence="3 5" id="KW-0687">Ribonucleoprotein</keyword>
<dbReference type="InterPro" id="IPR002132">
    <property type="entry name" value="Ribosomal_uL5"/>
</dbReference>
<dbReference type="AlphaFoldDB" id="A0A1F4UYK2"/>
<dbReference type="GO" id="GO:0003735">
    <property type="term" value="F:structural constituent of ribosome"/>
    <property type="evidence" value="ECO:0007669"/>
    <property type="project" value="InterPro"/>
</dbReference>
<name>A0A1F4UYK2_UNCKA</name>
<dbReference type="SUPFAM" id="SSF55282">
    <property type="entry name" value="RL5-like"/>
    <property type="match status" value="1"/>
</dbReference>
<evidence type="ECO:0000259" key="7">
    <source>
        <dbReference type="Pfam" id="PF00281"/>
    </source>
</evidence>
<dbReference type="Pfam" id="PF00673">
    <property type="entry name" value="Ribosomal_L5_C"/>
    <property type="match status" value="1"/>
</dbReference>
<dbReference type="InterPro" id="IPR022803">
    <property type="entry name" value="Ribosomal_uL5_dom_sf"/>
</dbReference>
<evidence type="ECO:0000256" key="1">
    <source>
        <dbReference type="ARBA" id="ARBA00008553"/>
    </source>
</evidence>
<comment type="subunit">
    <text evidence="5">Part of the 50S ribosomal subunit; part of the 5S rRNA/L5/L18/L25 subcomplex. Contacts the 5S rRNA and the P site tRNA. Forms a bridge to the 30S subunit in the 70S ribosome.</text>
</comment>
<reference evidence="9 10" key="1">
    <citation type="journal article" date="2016" name="Nat. Commun.">
        <title>Thousands of microbial genomes shed light on interconnected biogeochemical processes in an aquifer system.</title>
        <authorList>
            <person name="Anantharaman K."/>
            <person name="Brown C.T."/>
            <person name="Hug L.A."/>
            <person name="Sharon I."/>
            <person name="Castelle C.J."/>
            <person name="Probst A.J."/>
            <person name="Thomas B.C."/>
            <person name="Singh A."/>
            <person name="Wilkins M.J."/>
            <person name="Karaoz U."/>
            <person name="Brodie E.L."/>
            <person name="Williams K.H."/>
            <person name="Hubbard S.S."/>
            <person name="Banfield J.F."/>
        </authorList>
    </citation>
    <scope>NUCLEOTIDE SEQUENCE [LARGE SCALE GENOMIC DNA]</scope>
</reference>
<dbReference type="Pfam" id="PF00281">
    <property type="entry name" value="Ribosomal_L5"/>
    <property type="match status" value="1"/>
</dbReference>
<dbReference type="GO" id="GO:0005840">
    <property type="term" value="C:ribosome"/>
    <property type="evidence" value="ECO:0007669"/>
    <property type="project" value="UniProtKB-KW"/>
</dbReference>
<evidence type="ECO:0000313" key="10">
    <source>
        <dbReference type="Proteomes" id="UP000177371"/>
    </source>
</evidence>
<dbReference type="GO" id="GO:0006412">
    <property type="term" value="P:translation"/>
    <property type="evidence" value="ECO:0007669"/>
    <property type="project" value="UniProtKB-UniRule"/>
</dbReference>
<dbReference type="PANTHER" id="PTHR11994">
    <property type="entry name" value="60S RIBOSOMAL PROTEIN L11-RELATED"/>
    <property type="match status" value="1"/>
</dbReference>
<keyword evidence="5" id="KW-0699">rRNA-binding</keyword>
<dbReference type="Proteomes" id="UP000177371">
    <property type="component" value="Unassembled WGS sequence"/>
</dbReference>
<organism evidence="9 10">
    <name type="scientific">candidate division WWE3 bacterium RBG_16_37_10</name>
    <dbReference type="NCBI Taxonomy" id="1802610"/>
    <lineage>
        <taxon>Bacteria</taxon>
        <taxon>Katanobacteria</taxon>
    </lineage>
</organism>